<evidence type="ECO:0000256" key="2">
    <source>
        <dbReference type="ARBA" id="ARBA00018808"/>
    </source>
</evidence>
<dbReference type="InterPro" id="IPR029562">
    <property type="entry name" value="Chemerin"/>
</dbReference>
<comment type="subcellular location">
    <subcellularLocation>
        <location evidence="1">Secreted</location>
    </subcellularLocation>
</comment>
<dbReference type="PANTHER" id="PTHR15106">
    <property type="entry name" value="RETINOIC ACID RECEPTOR RESPONDER PROTEIN 2"/>
    <property type="match status" value="1"/>
</dbReference>
<dbReference type="GO" id="GO:0005102">
    <property type="term" value="F:signaling receptor binding"/>
    <property type="evidence" value="ECO:0007669"/>
    <property type="project" value="InterPro"/>
</dbReference>
<evidence type="ECO:0000256" key="9">
    <source>
        <dbReference type="ARBA" id="ARBA00032785"/>
    </source>
</evidence>
<dbReference type="GO" id="GO:0030154">
    <property type="term" value="P:cell differentiation"/>
    <property type="evidence" value="ECO:0007669"/>
    <property type="project" value="UniProtKB-KW"/>
</dbReference>
<dbReference type="Proteomes" id="UP001230051">
    <property type="component" value="Unassembled WGS sequence"/>
</dbReference>
<dbReference type="GO" id="GO:0005576">
    <property type="term" value="C:extracellular region"/>
    <property type="evidence" value="ECO:0007669"/>
    <property type="project" value="UniProtKB-SubCell"/>
</dbReference>
<keyword evidence="5" id="KW-0732">Signal</keyword>
<dbReference type="GO" id="GO:0006935">
    <property type="term" value="P:chemotaxis"/>
    <property type="evidence" value="ECO:0007669"/>
    <property type="project" value="UniProtKB-KW"/>
</dbReference>
<sequence>MSKLKPTAAAQTYVEGGECPRSLSACSAPGALVPLEPRCMQCPRCFSALGASVHAVPRCFSALEPQCMQCPGALVPLEPRCMQCPRCFSALGASVHAVPPVLWCPWSLGACSAPGASVPSEPQCMQCPGASVPSSLGACSAPVLQCPRASVHAVPRCFSALEPQCMQCPGVWCPRASVHAVPRCFSALEPQCMQCPGASVPSEPQCMQCPRCFGALGASVHAVPPVLQCPRSLGACSAPGASVPSEPQCMQCLRCFSALVPRLQSETALSVMAQRSFMFWAAACPQFCCRTWGERKMKSLLALLFCIGALVASTAAQLPYEQLPEQHRRAIDRTVEDFNSNQTNTKSRQSFRFFRLISPVQETKLTSDRSHLNLNFILRATECLLVDAKNVNDCEFRKEGPRVDCFGCFIAERNHIEKKMIDCVQRNKVTEERMRKRNEECNQKEYRPGEGLLLASRGCKGCY</sequence>
<comment type="caution">
    <text evidence="10">The sequence shown here is derived from an EMBL/GenBank/DDBJ whole genome shotgun (WGS) entry which is preliminary data.</text>
</comment>
<dbReference type="PANTHER" id="PTHR15106:SF2">
    <property type="entry name" value="RETINOIC ACID RECEPTOR RESPONDER PROTEIN 2"/>
    <property type="match status" value="1"/>
</dbReference>
<evidence type="ECO:0000256" key="3">
    <source>
        <dbReference type="ARBA" id="ARBA00022500"/>
    </source>
</evidence>
<gene>
    <name evidence="10" type="ORF">AOXY_G3966</name>
</gene>
<keyword evidence="3" id="KW-0145">Chemotaxis</keyword>
<protein>
    <recommendedName>
        <fullName evidence="2">Retinoic acid receptor responder protein 2</fullName>
    </recommendedName>
    <alternativeName>
        <fullName evidence="9">Chemerin</fullName>
    </alternativeName>
</protein>
<evidence type="ECO:0000256" key="8">
    <source>
        <dbReference type="ARBA" id="ARBA00023198"/>
    </source>
</evidence>
<dbReference type="EMBL" id="JAGXEW010000003">
    <property type="protein sequence ID" value="KAK1173773.1"/>
    <property type="molecule type" value="Genomic_DNA"/>
</dbReference>
<dbReference type="InterPro" id="IPR046350">
    <property type="entry name" value="Cystatin_sf"/>
</dbReference>
<reference evidence="10" key="1">
    <citation type="submission" date="2022-02" db="EMBL/GenBank/DDBJ databases">
        <title>Atlantic sturgeon de novo genome assembly.</title>
        <authorList>
            <person name="Stock M."/>
            <person name="Klopp C."/>
            <person name="Guiguen Y."/>
            <person name="Cabau C."/>
            <person name="Parinello H."/>
            <person name="Santidrian Yebra-Pimentel E."/>
            <person name="Kuhl H."/>
            <person name="Dirks R.P."/>
            <person name="Guessner J."/>
            <person name="Wuertz S."/>
            <person name="Du K."/>
            <person name="Schartl M."/>
        </authorList>
    </citation>
    <scope>NUCLEOTIDE SEQUENCE</scope>
    <source>
        <strain evidence="10">STURGEONOMICS-FGT-2020</strain>
        <tissue evidence="10">Whole blood</tissue>
    </source>
</reference>
<evidence type="ECO:0000256" key="5">
    <source>
        <dbReference type="ARBA" id="ARBA00022729"/>
    </source>
</evidence>
<dbReference type="GO" id="GO:0006954">
    <property type="term" value="P:inflammatory response"/>
    <property type="evidence" value="ECO:0007669"/>
    <property type="project" value="UniProtKB-KW"/>
</dbReference>
<keyword evidence="11" id="KW-1185">Reference proteome</keyword>
<dbReference type="Gene3D" id="3.10.450.10">
    <property type="match status" value="1"/>
</dbReference>
<evidence type="ECO:0000256" key="4">
    <source>
        <dbReference type="ARBA" id="ARBA00022525"/>
    </source>
</evidence>
<evidence type="ECO:0000256" key="7">
    <source>
        <dbReference type="ARBA" id="ARBA00023157"/>
    </source>
</evidence>
<proteinExistence type="predicted"/>
<keyword evidence="6" id="KW-0221">Differentiation</keyword>
<name>A0AAD8LTE1_ACIOX</name>
<dbReference type="AlphaFoldDB" id="A0AAD8LTE1"/>
<keyword evidence="8" id="KW-0395">Inflammatory response</keyword>
<dbReference type="Pfam" id="PF00666">
    <property type="entry name" value="Cathelicidins"/>
    <property type="match status" value="1"/>
</dbReference>
<evidence type="ECO:0000313" key="10">
    <source>
        <dbReference type="EMBL" id="KAK1173773.1"/>
    </source>
</evidence>
<keyword evidence="7" id="KW-1015">Disulfide bond</keyword>
<dbReference type="SUPFAM" id="SSF54403">
    <property type="entry name" value="Cystatin/monellin"/>
    <property type="match status" value="1"/>
</dbReference>
<organism evidence="10 11">
    <name type="scientific">Acipenser oxyrinchus oxyrinchus</name>
    <dbReference type="NCBI Taxonomy" id="40147"/>
    <lineage>
        <taxon>Eukaryota</taxon>
        <taxon>Metazoa</taxon>
        <taxon>Chordata</taxon>
        <taxon>Craniata</taxon>
        <taxon>Vertebrata</taxon>
        <taxon>Euteleostomi</taxon>
        <taxon>Actinopterygii</taxon>
        <taxon>Chondrostei</taxon>
        <taxon>Acipenseriformes</taxon>
        <taxon>Acipenseridae</taxon>
        <taxon>Acipenser</taxon>
    </lineage>
</organism>
<evidence type="ECO:0000256" key="1">
    <source>
        <dbReference type="ARBA" id="ARBA00004613"/>
    </source>
</evidence>
<accession>A0AAD8LTE1</accession>
<dbReference type="GO" id="GO:0050994">
    <property type="term" value="P:regulation of lipid catabolic process"/>
    <property type="evidence" value="ECO:0007669"/>
    <property type="project" value="InterPro"/>
</dbReference>
<keyword evidence="4" id="KW-0964">Secreted</keyword>
<evidence type="ECO:0000256" key="6">
    <source>
        <dbReference type="ARBA" id="ARBA00022782"/>
    </source>
</evidence>
<evidence type="ECO:0000313" key="11">
    <source>
        <dbReference type="Proteomes" id="UP001230051"/>
    </source>
</evidence>